<dbReference type="AlphaFoldDB" id="A0A0R1RAX6"/>
<dbReference type="InterPro" id="IPR036610">
    <property type="entry name" value="PEBP-like_sf"/>
</dbReference>
<dbReference type="PANTHER" id="PTHR30289">
    <property type="entry name" value="UNCHARACTERIZED PROTEIN YBCL-RELATED"/>
    <property type="match status" value="1"/>
</dbReference>
<evidence type="ECO:0000313" key="2">
    <source>
        <dbReference type="Proteomes" id="UP000051790"/>
    </source>
</evidence>
<dbReference type="NCBIfam" id="TIGR00481">
    <property type="entry name" value="YbhB/YbcL family Raf kinase inhibitor-like protein"/>
    <property type="match status" value="1"/>
</dbReference>
<reference evidence="1 2" key="1">
    <citation type="journal article" date="2015" name="Genome Announc.">
        <title>Expanding the biotechnology potential of lactobacilli through comparative genomics of 213 strains and associated genera.</title>
        <authorList>
            <person name="Sun Z."/>
            <person name="Harris H.M."/>
            <person name="McCann A."/>
            <person name="Guo C."/>
            <person name="Argimon S."/>
            <person name="Zhang W."/>
            <person name="Yang X."/>
            <person name="Jeffery I.B."/>
            <person name="Cooney J.C."/>
            <person name="Kagawa T.F."/>
            <person name="Liu W."/>
            <person name="Song Y."/>
            <person name="Salvetti E."/>
            <person name="Wrobel A."/>
            <person name="Rasinkangas P."/>
            <person name="Parkhill J."/>
            <person name="Rea M.C."/>
            <person name="O'Sullivan O."/>
            <person name="Ritari J."/>
            <person name="Douillard F.P."/>
            <person name="Paul Ross R."/>
            <person name="Yang R."/>
            <person name="Briner A.E."/>
            <person name="Felis G.E."/>
            <person name="de Vos W.M."/>
            <person name="Barrangou R."/>
            <person name="Klaenhammer T.R."/>
            <person name="Caufield P.W."/>
            <person name="Cui Y."/>
            <person name="Zhang H."/>
            <person name="O'Toole P.W."/>
        </authorList>
    </citation>
    <scope>NUCLEOTIDE SEQUENCE [LARGE SCALE GENOMIC DNA]</scope>
    <source>
        <strain evidence="1 2">DSM 13343</strain>
    </source>
</reference>
<dbReference type="Gene3D" id="3.90.280.10">
    <property type="entry name" value="PEBP-like"/>
    <property type="match status" value="1"/>
</dbReference>
<dbReference type="SUPFAM" id="SSF49777">
    <property type="entry name" value="PEBP-like"/>
    <property type="match status" value="1"/>
</dbReference>
<dbReference type="PATRIC" id="fig|1423769.4.peg.3186"/>
<dbReference type="OrthoDB" id="9797506at2"/>
<dbReference type="Pfam" id="PF01161">
    <property type="entry name" value="PBP"/>
    <property type="match status" value="1"/>
</dbReference>
<dbReference type="InterPro" id="IPR005247">
    <property type="entry name" value="YbhB_YbcL/LppC-like"/>
</dbReference>
<name>A0A0R1RAX6_9LACO</name>
<evidence type="ECO:0000313" key="1">
    <source>
        <dbReference type="EMBL" id="KRL54103.1"/>
    </source>
</evidence>
<keyword evidence="2" id="KW-1185">Reference proteome</keyword>
<gene>
    <name evidence="1" type="ORF">FD01_GL002955</name>
</gene>
<dbReference type="InterPro" id="IPR008914">
    <property type="entry name" value="PEBP"/>
</dbReference>
<accession>A0A0R1RAX6</accession>
<dbReference type="RefSeq" id="WP_054716986.1">
    <property type="nucleotide sequence ID" value="NZ_AZEU01000004.1"/>
</dbReference>
<protein>
    <submittedName>
        <fullName evidence="1">Phospholipid-binding protein</fullName>
    </submittedName>
</protein>
<organism evidence="1 2">
    <name type="scientific">Lacticaseibacillus manihotivorans DSM 13343 = JCM 12514</name>
    <dbReference type="NCBI Taxonomy" id="1423769"/>
    <lineage>
        <taxon>Bacteria</taxon>
        <taxon>Bacillati</taxon>
        <taxon>Bacillota</taxon>
        <taxon>Bacilli</taxon>
        <taxon>Lactobacillales</taxon>
        <taxon>Lactobacillaceae</taxon>
        <taxon>Lacticaseibacillus</taxon>
    </lineage>
</organism>
<proteinExistence type="predicted"/>
<dbReference type="CDD" id="cd00865">
    <property type="entry name" value="PEBP_bact_arch"/>
    <property type="match status" value="1"/>
</dbReference>
<comment type="caution">
    <text evidence="1">The sequence shown here is derived from an EMBL/GenBank/DDBJ whole genome shotgun (WGS) entry which is preliminary data.</text>
</comment>
<dbReference type="EMBL" id="AZEU01000004">
    <property type="protein sequence ID" value="KRL54103.1"/>
    <property type="molecule type" value="Genomic_DNA"/>
</dbReference>
<sequence>MQISVPLEKGFLPDRFGKHAEPADTHAGYPKRSFPITITEAPAGTKSFAVWLIDYDAVPVSGFPWIHWNIANIPGDTTEIPEDVERTQAIPMTRGRNANAGHFVNTSDPLIATGYVGPQPPNADHAYTLTVFALDTELDLQPGFWLNEARHVMAGHILTETSLDLWSRV</sequence>
<dbReference type="Proteomes" id="UP000051790">
    <property type="component" value="Unassembled WGS sequence"/>
</dbReference>
<dbReference type="PANTHER" id="PTHR30289:SF1">
    <property type="entry name" value="PEBP (PHOSPHATIDYLETHANOLAMINE-BINDING PROTEIN) FAMILY PROTEIN"/>
    <property type="match status" value="1"/>
</dbReference>